<dbReference type="RefSeq" id="WP_189609847.1">
    <property type="nucleotide sequence ID" value="NZ_BMXR01000007.1"/>
</dbReference>
<sequence>MAKHELTAHGLTFLKPGHKRIKALKTEYGEANLHGTKVWDSSFVLMDYLLLDPIPKDRVVFDIGCGWGPTSLFLLKHFSSRVLSIDADDSVEPYLKLHGELNGYEPIFWQRKLNQLKKEDLAMADTIVGGDICFWDELRDDWWKLLKRAKKVGVRQVLIADPGRQPFYDLANWAKERFDAELWEHDIKQPLKTSKYVLEVNLNPEAP</sequence>
<keyword evidence="2" id="KW-1185">Reference proteome</keyword>
<comment type="caution">
    <text evidence="1">The sequence shown here is derived from an EMBL/GenBank/DDBJ whole genome shotgun (WGS) entry which is preliminary data.</text>
</comment>
<accession>A0A918NAV5</accession>
<dbReference type="EMBL" id="BMXR01000007">
    <property type="protein sequence ID" value="GGX59136.1"/>
    <property type="molecule type" value="Genomic_DNA"/>
</dbReference>
<gene>
    <name evidence="1" type="ORF">GCM10007392_28610</name>
</gene>
<dbReference type="AlphaFoldDB" id="A0A918NAV5"/>
<dbReference type="CDD" id="cd02440">
    <property type="entry name" value="AdoMet_MTases"/>
    <property type="match status" value="1"/>
</dbReference>
<organism evidence="1 2">
    <name type="scientific">Saccharospirillum salsuginis</name>
    <dbReference type="NCBI Taxonomy" id="418750"/>
    <lineage>
        <taxon>Bacteria</taxon>
        <taxon>Pseudomonadati</taxon>
        <taxon>Pseudomonadota</taxon>
        <taxon>Gammaproteobacteria</taxon>
        <taxon>Oceanospirillales</taxon>
        <taxon>Saccharospirillaceae</taxon>
        <taxon>Saccharospirillum</taxon>
    </lineage>
</organism>
<dbReference type="Proteomes" id="UP000626148">
    <property type="component" value="Unassembled WGS sequence"/>
</dbReference>
<reference evidence="1" key="2">
    <citation type="submission" date="2020-09" db="EMBL/GenBank/DDBJ databases">
        <authorList>
            <person name="Sun Q."/>
            <person name="Kim S."/>
        </authorList>
    </citation>
    <scope>NUCLEOTIDE SEQUENCE</scope>
    <source>
        <strain evidence="1">KCTC 22169</strain>
    </source>
</reference>
<dbReference type="SUPFAM" id="SSF53335">
    <property type="entry name" value="S-adenosyl-L-methionine-dependent methyltransferases"/>
    <property type="match status" value="1"/>
</dbReference>
<evidence type="ECO:0008006" key="3">
    <source>
        <dbReference type="Google" id="ProtNLM"/>
    </source>
</evidence>
<reference evidence="1" key="1">
    <citation type="journal article" date="2014" name="Int. J. Syst. Evol. Microbiol.">
        <title>Complete genome sequence of Corynebacterium casei LMG S-19264T (=DSM 44701T), isolated from a smear-ripened cheese.</title>
        <authorList>
            <consortium name="US DOE Joint Genome Institute (JGI-PGF)"/>
            <person name="Walter F."/>
            <person name="Albersmeier A."/>
            <person name="Kalinowski J."/>
            <person name="Ruckert C."/>
        </authorList>
    </citation>
    <scope>NUCLEOTIDE SEQUENCE</scope>
    <source>
        <strain evidence="1">KCTC 22169</strain>
    </source>
</reference>
<dbReference type="Gene3D" id="3.40.50.150">
    <property type="entry name" value="Vaccinia Virus protein VP39"/>
    <property type="match status" value="1"/>
</dbReference>
<name>A0A918NAV5_9GAMM</name>
<evidence type="ECO:0000313" key="2">
    <source>
        <dbReference type="Proteomes" id="UP000626148"/>
    </source>
</evidence>
<evidence type="ECO:0000313" key="1">
    <source>
        <dbReference type="EMBL" id="GGX59136.1"/>
    </source>
</evidence>
<dbReference type="InterPro" id="IPR029063">
    <property type="entry name" value="SAM-dependent_MTases_sf"/>
</dbReference>
<proteinExistence type="predicted"/>
<protein>
    <recommendedName>
        <fullName evidence="3">Methyltransferase domain-containing protein</fullName>
    </recommendedName>
</protein>